<organism evidence="1 2">
    <name type="scientific">Leucobacter albus</name>
    <dbReference type="NCBI Taxonomy" id="272210"/>
    <lineage>
        <taxon>Bacteria</taxon>
        <taxon>Bacillati</taxon>
        <taxon>Actinomycetota</taxon>
        <taxon>Actinomycetes</taxon>
        <taxon>Micrococcales</taxon>
        <taxon>Microbacteriaceae</taxon>
        <taxon>Leucobacter</taxon>
    </lineage>
</organism>
<protein>
    <recommendedName>
        <fullName evidence="3">Ribosomally synthesized peptide with SipW-like signal peptide</fullName>
    </recommendedName>
</protein>
<gene>
    <name evidence="1" type="ORF">ACFQ3U_07175</name>
</gene>
<name>A0ABW3TNR9_9MICO</name>
<dbReference type="RefSeq" id="WP_343957787.1">
    <property type="nucleotide sequence ID" value="NZ_BAAAKZ010000002.1"/>
</dbReference>
<evidence type="ECO:0008006" key="3">
    <source>
        <dbReference type="Google" id="ProtNLM"/>
    </source>
</evidence>
<keyword evidence="2" id="KW-1185">Reference proteome</keyword>
<proteinExistence type="predicted"/>
<reference evidence="2" key="1">
    <citation type="journal article" date="2019" name="Int. J. Syst. Evol. Microbiol.">
        <title>The Global Catalogue of Microorganisms (GCM) 10K type strain sequencing project: providing services to taxonomists for standard genome sequencing and annotation.</title>
        <authorList>
            <consortium name="The Broad Institute Genomics Platform"/>
            <consortium name="The Broad Institute Genome Sequencing Center for Infectious Disease"/>
            <person name="Wu L."/>
            <person name="Ma J."/>
        </authorList>
    </citation>
    <scope>NUCLEOTIDE SEQUENCE [LARGE SCALE GENOMIC DNA]</scope>
    <source>
        <strain evidence="2">CCUG 50213</strain>
    </source>
</reference>
<dbReference type="EMBL" id="JBHTLY010000002">
    <property type="protein sequence ID" value="MFD1201668.1"/>
    <property type="molecule type" value="Genomic_DNA"/>
</dbReference>
<evidence type="ECO:0000313" key="1">
    <source>
        <dbReference type="EMBL" id="MFD1201668.1"/>
    </source>
</evidence>
<accession>A0ABW3TNR9</accession>
<comment type="caution">
    <text evidence="1">The sequence shown here is derived from an EMBL/GenBank/DDBJ whole genome shotgun (WGS) entry which is preliminary data.</text>
</comment>
<sequence>MVETTNTKKSGRKRAIITGGVLLGAGALVTAAAFTDFALLDLNGDGGFGGVENAYNIQVSTGQENTVPDVSTWVEANPNSEAVAPIEGADALIPGGAPIYVNLPVLNDSASMASTLDLVLHNVTATVETPEGAAIDIAAANEAYAKLIRFQVAQVDDASTVPTDWVTPTGLAFDTNGAVPSVALSDLDPSAGSIIVVKVWLEEGQTQAETNLANGGTVQVQARFDGESKN</sequence>
<evidence type="ECO:0000313" key="2">
    <source>
        <dbReference type="Proteomes" id="UP001597181"/>
    </source>
</evidence>
<dbReference type="Proteomes" id="UP001597181">
    <property type="component" value="Unassembled WGS sequence"/>
</dbReference>